<proteinExistence type="inferred from homology"/>
<accession>A0A9P8AVX6</accession>
<keyword evidence="5 9" id="KW-0378">Hydrolase</keyword>
<feature type="signal peptide" evidence="7">
    <location>
        <begin position="1"/>
        <end position="19"/>
    </location>
</feature>
<dbReference type="GO" id="GO:0004560">
    <property type="term" value="F:alpha-L-fucosidase activity"/>
    <property type="evidence" value="ECO:0007669"/>
    <property type="project" value="UniProtKB-EC"/>
</dbReference>
<dbReference type="SMART" id="SM00812">
    <property type="entry name" value="Alpha_L_fucos"/>
    <property type="match status" value="1"/>
</dbReference>
<dbReference type="Gene3D" id="3.20.20.80">
    <property type="entry name" value="Glycosidases"/>
    <property type="match status" value="1"/>
</dbReference>
<dbReference type="PRINTS" id="PR00741">
    <property type="entry name" value="GLHYDRLASE29"/>
</dbReference>
<reference evidence="9" key="1">
    <citation type="submission" date="2020-11" db="EMBL/GenBank/DDBJ databases">
        <title>Adaptations for nitrogen fixation in a non-lichenized fungal sporocarp promotes dispersal by wood-feeding termites.</title>
        <authorList>
            <consortium name="DOE Joint Genome Institute"/>
            <person name="Koch R.A."/>
            <person name="Yoon G."/>
            <person name="Arayal U."/>
            <person name="Lail K."/>
            <person name="Amirebrahimi M."/>
            <person name="Labutti K."/>
            <person name="Lipzen A."/>
            <person name="Riley R."/>
            <person name="Barry K."/>
            <person name="Henrissat B."/>
            <person name="Grigoriev I.V."/>
            <person name="Herr J.R."/>
            <person name="Aime M.C."/>
        </authorList>
    </citation>
    <scope>NUCLEOTIDE SEQUENCE</scope>
    <source>
        <strain evidence="9">MCA 3950</strain>
    </source>
</reference>
<dbReference type="GeneID" id="66105170"/>
<dbReference type="InterPro" id="IPR000933">
    <property type="entry name" value="Glyco_hydro_29"/>
</dbReference>
<evidence type="ECO:0000313" key="10">
    <source>
        <dbReference type="Proteomes" id="UP000812287"/>
    </source>
</evidence>
<dbReference type="AlphaFoldDB" id="A0A9P8AVX6"/>
<keyword evidence="10" id="KW-1185">Reference proteome</keyword>
<evidence type="ECO:0000256" key="2">
    <source>
        <dbReference type="ARBA" id="ARBA00007951"/>
    </source>
</evidence>
<dbReference type="OrthoDB" id="6039950at2759"/>
<dbReference type="SUPFAM" id="SSF51445">
    <property type="entry name" value="(Trans)glycosidases"/>
    <property type="match status" value="1"/>
</dbReference>
<dbReference type="GO" id="GO:0016139">
    <property type="term" value="P:glycoside catabolic process"/>
    <property type="evidence" value="ECO:0007669"/>
    <property type="project" value="TreeGrafter"/>
</dbReference>
<dbReference type="InterPro" id="IPR016286">
    <property type="entry name" value="FUC_metazoa-typ"/>
</dbReference>
<organism evidence="9 10">
    <name type="scientific">Guyanagaster necrorhizus</name>
    <dbReference type="NCBI Taxonomy" id="856835"/>
    <lineage>
        <taxon>Eukaryota</taxon>
        <taxon>Fungi</taxon>
        <taxon>Dikarya</taxon>
        <taxon>Basidiomycota</taxon>
        <taxon>Agaricomycotina</taxon>
        <taxon>Agaricomycetes</taxon>
        <taxon>Agaricomycetidae</taxon>
        <taxon>Agaricales</taxon>
        <taxon>Marasmiineae</taxon>
        <taxon>Physalacriaceae</taxon>
        <taxon>Guyanagaster</taxon>
    </lineage>
</organism>
<evidence type="ECO:0000256" key="5">
    <source>
        <dbReference type="ARBA" id="ARBA00022801"/>
    </source>
</evidence>
<dbReference type="Pfam" id="PF01120">
    <property type="entry name" value="Alpha_L_fucos"/>
    <property type="match status" value="1"/>
</dbReference>
<evidence type="ECO:0000256" key="6">
    <source>
        <dbReference type="ARBA" id="ARBA00023295"/>
    </source>
</evidence>
<evidence type="ECO:0000313" key="9">
    <source>
        <dbReference type="EMBL" id="KAG7450034.1"/>
    </source>
</evidence>
<dbReference type="Proteomes" id="UP000812287">
    <property type="component" value="Unassembled WGS sequence"/>
</dbReference>
<dbReference type="PANTHER" id="PTHR10030">
    <property type="entry name" value="ALPHA-L-FUCOSIDASE"/>
    <property type="match status" value="1"/>
</dbReference>
<dbReference type="InterPro" id="IPR017853">
    <property type="entry name" value="GH"/>
</dbReference>
<dbReference type="InterPro" id="IPR057739">
    <property type="entry name" value="Glyco_hydro_29_N"/>
</dbReference>
<comment type="similarity">
    <text evidence="2">Belongs to the glycosyl hydrolase 29 family.</text>
</comment>
<dbReference type="EC" id="3.2.1.51" evidence="3"/>
<comment type="caution">
    <text evidence="9">The sequence shown here is derived from an EMBL/GenBank/DDBJ whole genome shotgun (WGS) entry which is preliminary data.</text>
</comment>
<evidence type="ECO:0000259" key="8">
    <source>
        <dbReference type="Pfam" id="PF01120"/>
    </source>
</evidence>
<evidence type="ECO:0000256" key="7">
    <source>
        <dbReference type="SAM" id="SignalP"/>
    </source>
</evidence>
<keyword evidence="6" id="KW-0326">Glycosidase</keyword>
<protein>
    <recommendedName>
        <fullName evidence="3">alpha-L-fucosidase</fullName>
        <ecNumber evidence="3">3.2.1.51</ecNumber>
    </recommendedName>
</protein>
<dbReference type="PANTHER" id="PTHR10030:SF37">
    <property type="entry name" value="ALPHA-L-FUCOSIDASE-RELATED"/>
    <property type="match status" value="1"/>
</dbReference>
<dbReference type="EMBL" id="MU250527">
    <property type="protein sequence ID" value="KAG7450034.1"/>
    <property type="molecule type" value="Genomic_DNA"/>
</dbReference>
<feature type="chain" id="PRO_5040357401" description="alpha-L-fucosidase" evidence="7">
    <location>
        <begin position="20"/>
        <end position="784"/>
    </location>
</feature>
<gene>
    <name evidence="9" type="ORF">BT62DRAFT_886253</name>
</gene>
<dbReference type="GO" id="GO:0006004">
    <property type="term" value="P:fucose metabolic process"/>
    <property type="evidence" value="ECO:0007669"/>
    <property type="project" value="InterPro"/>
</dbReference>
<keyword evidence="4 7" id="KW-0732">Signal</keyword>
<evidence type="ECO:0000256" key="4">
    <source>
        <dbReference type="ARBA" id="ARBA00022729"/>
    </source>
</evidence>
<comment type="function">
    <text evidence="1">Alpha-L-fucosidase is responsible for hydrolyzing the alpha-1,6-linked fucose joined to the reducing-end N-acetylglucosamine of the carbohydrate moieties of glycoproteins.</text>
</comment>
<sequence>MNVLVVWTTLIAIFKFSSALPSYPVVGLDLHLLFDNTAASPNGSADFDGKGASFDSGFLPTGPWVYDNIEYALPSEWGTSNDNVIADGQILYLDEPTFLHELHFLFAGDADSGSPVFFGSVFTLTFTDNSTQDVELITWNWWKWPVINNGVIHTPYHYESGGALKNENMTDIFQWSTATPSELAVTSITFPSIADDNRAHIFAMAISPSVTPAEASEPALAIRRARFTTLWEAVNGTRAQVVEVTVANMLPTRLLSAETSLLSKHVVSVSGSGVETLVPGIVNRLVPGDQVTVEVLVSGSRADGSAAVTIEDPNGDIVGTSSGWLTIPLVEYWTPDADILRTHETPSWWNRAKFGIFIHWGLYSVPAFAPPSSYAEWYDWYLHKDPGPSNPTWVYHLDKYGEDIVYDDFMVNFTASKFNASEWLDLIDDAGAKYFVLVTKHHDGFALWDTSTTNRTSVALGPKRDLVRELLETSKAEKPHLHRGTYLSLPEWFNPDYAKYGFDMWPGGLAHNAFNSSELEPYTGRLEINDYLVDLQLPQMLELVTTYESEIMWCDIGGPNKALEFASEFYNNALANDRQVTMNNRCGAVPDFETPEYSTFSAIQPRAWESSEGMDPFSYGLNLQTNDSQYKNATTIIHSLVDIISKNGNYLLDIGPTAEGEIIPIMQTNLLDTGRWLKYSGRCVYDTKFWFQGSQDTGSSPDVRFLTTPGTFCIVVLSQPEDGKIVIEKRLPLLPGDEMVLLGPDSDIAVAWSMDGASGQLTIDVVNMEIFEYAWAFEVRYKVE</sequence>
<name>A0A9P8AVX6_9AGAR</name>
<evidence type="ECO:0000256" key="3">
    <source>
        <dbReference type="ARBA" id="ARBA00012662"/>
    </source>
</evidence>
<evidence type="ECO:0000256" key="1">
    <source>
        <dbReference type="ARBA" id="ARBA00004071"/>
    </source>
</evidence>
<dbReference type="RefSeq" id="XP_043043534.1">
    <property type="nucleotide sequence ID" value="XM_043182873.1"/>
</dbReference>
<feature type="domain" description="Glycoside hydrolase family 29 N-terminal" evidence="8">
    <location>
        <begin position="333"/>
        <end position="681"/>
    </location>
</feature>